<evidence type="ECO:0000256" key="1">
    <source>
        <dbReference type="SAM" id="MobiDB-lite"/>
    </source>
</evidence>
<dbReference type="EMBL" id="MCGO01000095">
    <property type="protein sequence ID" value="ORY28372.1"/>
    <property type="molecule type" value="Genomic_DNA"/>
</dbReference>
<comment type="caution">
    <text evidence="2">The sequence shown here is derived from an EMBL/GenBank/DDBJ whole genome shotgun (WGS) entry which is preliminary data.</text>
</comment>
<proteinExistence type="predicted"/>
<reference evidence="2 3" key="1">
    <citation type="submission" date="2016-07" db="EMBL/GenBank/DDBJ databases">
        <title>Pervasive Adenine N6-methylation of Active Genes in Fungi.</title>
        <authorList>
            <consortium name="DOE Joint Genome Institute"/>
            <person name="Mondo S.J."/>
            <person name="Dannebaum R.O."/>
            <person name="Kuo R.C."/>
            <person name="Labutti K."/>
            <person name="Haridas S."/>
            <person name="Kuo A."/>
            <person name="Salamov A."/>
            <person name="Ahrendt S.R."/>
            <person name="Lipzen A."/>
            <person name="Sullivan W."/>
            <person name="Andreopoulos W.B."/>
            <person name="Clum A."/>
            <person name="Lindquist E."/>
            <person name="Daum C."/>
            <person name="Ramamoorthy G.K."/>
            <person name="Gryganskyi A."/>
            <person name="Culley D."/>
            <person name="Magnuson J.K."/>
            <person name="James T.Y."/>
            <person name="O'Malley M.A."/>
            <person name="Stajich J.E."/>
            <person name="Spatafora J.W."/>
            <person name="Visel A."/>
            <person name="Grigoriev I.V."/>
        </authorList>
    </citation>
    <scope>NUCLEOTIDE SEQUENCE [LARGE SCALE GENOMIC DNA]</scope>
    <source>
        <strain evidence="2 3">JEL800</strain>
    </source>
</reference>
<feature type="region of interest" description="Disordered" evidence="1">
    <location>
        <begin position="1"/>
        <end position="65"/>
    </location>
</feature>
<evidence type="ECO:0000313" key="2">
    <source>
        <dbReference type="EMBL" id="ORY28372.1"/>
    </source>
</evidence>
<dbReference type="Proteomes" id="UP000193642">
    <property type="component" value="Unassembled WGS sequence"/>
</dbReference>
<gene>
    <name evidence="2" type="ORF">BCR33DRAFT_725078</name>
</gene>
<feature type="compositionally biased region" description="Polar residues" evidence="1">
    <location>
        <begin position="23"/>
        <end position="37"/>
    </location>
</feature>
<dbReference type="OrthoDB" id="10327167at2759"/>
<keyword evidence="3" id="KW-1185">Reference proteome</keyword>
<sequence length="197" mass="21616">MQQTSQQFDSSEVPIRWKDQKESTSTTFPLQVDTSTKAGDDLWRPPSSCCSLSPRSSYSSITSAPQSAAEHRNSCYSYPYPLPRQISVVSRKAEVMWLPSETAQLEVTLEDTSISAPIIASSSAGGEIELNVSEMPQDSLETKRASLLSMASKLSDTDTITEANKDQHGRKKTFSSAKEAIGKLFGRKSQLSVQETK</sequence>
<dbReference type="AlphaFoldDB" id="A0A1Y2B0M5"/>
<name>A0A1Y2B0M5_9FUNG</name>
<feature type="compositionally biased region" description="Low complexity" evidence="1">
    <location>
        <begin position="45"/>
        <end position="65"/>
    </location>
</feature>
<evidence type="ECO:0000313" key="3">
    <source>
        <dbReference type="Proteomes" id="UP000193642"/>
    </source>
</evidence>
<accession>A0A1Y2B0M5</accession>
<feature type="compositionally biased region" description="Polar residues" evidence="1">
    <location>
        <begin position="1"/>
        <end position="10"/>
    </location>
</feature>
<organism evidence="2 3">
    <name type="scientific">Rhizoclosmatium globosum</name>
    <dbReference type="NCBI Taxonomy" id="329046"/>
    <lineage>
        <taxon>Eukaryota</taxon>
        <taxon>Fungi</taxon>
        <taxon>Fungi incertae sedis</taxon>
        <taxon>Chytridiomycota</taxon>
        <taxon>Chytridiomycota incertae sedis</taxon>
        <taxon>Chytridiomycetes</taxon>
        <taxon>Chytridiales</taxon>
        <taxon>Chytriomycetaceae</taxon>
        <taxon>Rhizoclosmatium</taxon>
    </lineage>
</organism>
<protein>
    <submittedName>
        <fullName evidence="2">Uncharacterized protein</fullName>
    </submittedName>
</protein>